<organism evidence="1">
    <name type="scientific">Anguilla anguilla</name>
    <name type="common">European freshwater eel</name>
    <name type="synonym">Muraena anguilla</name>
    <dbReference type="NCBI Taxonomy" id="7936"/>
    <lineage>
        <taxon>Eukaryota</taxon>
        <taxon>Metazoa</taxon>
        <taxon>Chordata</taxon>
        <taxon>Craniata</taxon>
        <taxon>Vertebrata</taxon>
        <taxon>Euteleostomi</taxon>
        <taxon>Actinopterygii</taxon>
        <taxon>Neopterygii</taxon>
        <taxon>Teleostei</taxon>
        <taxon>Anguilliformes</taxon>
        <taxon>Anguillidae</taxon>
        <taxon>Anguilla</taxon>
    </lineage>
</organism>
<name>A0A0E9X3E3_ANGAN</name>
<accession>A0A0E9X3E3</accession>
<dbReference type="AlphaFoldDB" id="A0A0E9X3E3"/>
<reference evidence="1" key="2">
    <citation type="journal article" date="2015" name="Fish Shellfish Immunol.">
        <title>Early steps in the European eel (Anguilla anguilla)-Vibrio vulnificus interaction in the gills: Role of the RtxA13 toxin.</title>
        <authorList>
            <person name="Callol A."/>
            <person name="Pajuelo D."/>
            <person name="Ebbesson L."/>
            <person name="Teles M."/>
            <person name="MacKenzie S."/>
            <person name="Amaro C."/>
        </authorList>
    </citation>
    <scope>NUCLEOTIDE SEQUENCE</scope>
</reference>
<dbReference type="EMBL" id="GBXM01011473">
    <property type="protein sequence ID" value="JAH97104.1"/>
    <property type="molecule type" value="Transcribed_RNA"/>
</dbReference>
<sequence length="90" mass="9678">MVPASRVQNKLYKQAVFFIFKVGECCWVAYSVKAPCSGGAWMSPMVLDKILTVPVPSVSGSSIGRCAIGSCFAQGIGRLQSVRDLCFITI</sequence>
<proteinExistence type="predicted"/>
<protein>
    <submittedName>
        <fullName evidence="1">Uncharacterized protein</fullName>
    </submittedName>
</protein>
<reference evidence="1" key="1">
    <citation type="submission" date="2014-11" db="EMBL/GenBank/DDBJ databases">
        <authorList>
            <person name="Amaro Gonzalez C."/>
        </authorList>
    </citation>
    <scope>NUCLEOTIDE SEQUENCE</scope>
</reference>
<evidence type="ECO:0000313" key="1">
    <source>
        <dbReference type="EMBL" id="JAH97104.1"/>
    </source>
</evidence>